<proteinExistence type="inferred from homology"/>
<evidence type="ECO:0000256" key="4">
    <source>
        <dbReference type="ARBA" id="ARBA00023316"/>
    </source>
</evidence>
<dbReference type="Proteomes" id="UP000007305">
    <property type="component" value="Chromosome 3"/>
</dbReference>
<dbReference type="PANTHER" id="PTHR31682:SF44">
    <property type="entry name" value="UDP-ARABINOPYRANOSE MUTASE 3"/>
    <property type="match status" value="1"/>
</dbReference>
<dbReference type="PANTHER" id="PTHR31682">
    <property type="entry name" value="UDP-ARABINOSE MUTASE"/>
    <property type="match status" value="1"/>
</dbReference>
<dbReference type="Pfam" id="PF03214">
    <property type="entry name" value="RGP"/>
    <property type="match status" value="1"/>
</dbReference>
<evidence type="ECO:0000256" key="3">
    <source>
        <dbReference type="ARBA" id="ARBA00023034"/>
    </source>
</evidence>
<sequence>MQVAKDPSGKDINALEQHIKNLLSPSTPFFFNTLYDPYRVGADFVRGYPYSLREGVPTVVSHGLWLNIPDYDAPTQLLKPLERNTRYVDAILTIPKGTLFPMCGMNLAFDRELIGPAMYFGLWVMASLLDLFCSHLTGLRKLSSRNPNQRHKRLASLQLWYITFVWDGS</sequence>
<accession>A0A804NB04</accession>
<keyword evidence="4" id="KW-0961">Cell wall biogenesis/degradation</keyword>
<evidence type="ECO:0000256" key="2">
    <source>
        <dbReference type="ARBA" id="ARBA00008986"/>
    </source>
</evidence>
<reference evidence="5" key="2">
    <citation type="submission" date="2019-07" db="EMBL/GenBank/DDBJ databases">
        <authorList>
            <person name="Seetharam A."/>
            <person name="Woodhouse M."/>
            <person name="Cannon E."/>
        </authorList>
    </citation>
    <scope>NUCLEOTIDE SEQUENCE [LARGE SCALE GENOMIC DNA]</scope>
    <source>
        <strain evidence="5">cv. B73</strain>
    </source>
</reference>
<dbReference type="InterPro" id="IPR037595">
    <property type="entry name" value="RGP_fam"/>
</dbReference>
<comment type="similarity">
    <text evidence="2">Belongs to the RGP family.</text>
</comment>
<evidence type="ECO:0000313" key="5">
    <source>
        <dbReference type="EnsemblPlants" id="Zm00001eb148090_P001"/>
    </source>
</evidence>
<organism evidence="5 6">
    <name type="scientific">Zea mays</name>
    <name type="common">Maize</name>
    <dbReference type="NCBI Taxonomy" id="4577"/>
    <lineage>
        <taxon>Eukaryota</taxon>
        <taxon>Viridiplantae</taxon>
        <taxon>Streptophyta</taxon>
        <taxon>Embryophyta</taxon>
        <taxon>Tracheophyta</taxon>
        <taxon>Spermatophyta</taxon>
        <taxon>Magnoliopsida</taxon>
        <taxon>Liliopsida</taxon>
        <taxon>Poales</taxon>
        <taxon>Poaceae</taxon>
        <taxon>PACMAD clade</taxon>
        <taxon>Panicoideae</taxon>
        <taxon>Andropogonodae</taxon>
        <taxon>Andropogoneae</taxon>
        <taxon>Tripsacinae</taxon>
        <taxon>Zea</taxon>
    </lineage>
</organism>
<dbReference type="Gramene" id="Zm00001eb148090_T001">
    <property type="protein sequence ID" value="Zm00001eb148090_P001"/>
    <property type="gene ID" value="Zm00001eb148090"/>
</dbReference>
<reference evidence="5" key="3">
    <citation type="submission" date="2021-05" db="UniProtKB">
        <authorList>
            <consortium name="EnsemblPlants"/>
        </authorList>
    </citation>
    <scope>IDENTIFICATION</scope>
    <source>
        <strain evidence="5">cv. B73</strain>
    </source>
</reference>
<dbReference type="InParanoid" id="A0A804NB04"/>
<name>A0A804NB04_MAIZE</name>
<keyword evidence="6" id="KW-1185">Reference proteome</keyword>
<evidence type="ECO:0000256" key="1">
    <source>
        <dbReference type="ARBA" id="ARBA00004555"/>
    </source>
</evidence>
<dbReference type="GO" id="GO:0005829">
    <property type="term" value="C:cytosol"/>
    <property type="evidence" value="ECO:0000318"/>
    <property type="project" value="GO_Central"/>
</dbReference>
<dbReference type="GO" id="GO:0033356">
    <property type="term" value="P:UDP-L-arabinose metabolic process"/>
    <property type="evidence" value="ECO:0000318"/>
    <property type="project" value="GO_Central"/>
</dbReference>
<evidence type="ECO:0000313" key="6">
    <source>
        <dbReference type="Proteomes" id="UP000007305"/>
    </source>
</evidence>
<dbReference type="GO" id="GO:0071555">
    <property type="term" value="P:cell wall organization"/>
    <property type="evidence" value="ECO:0007669"/>
    <property type="project" value="UniProtKB-KW"/>
</dbReference>
<reference evidence="6" key="1">
    <citation type="submission" date="2015-12" db="EMBL/GenBank/DDBJ databases">
        <title>Update maize B73 reference genome by single molecule sequencing technologies.</title>
        <authorList>
            <consortium name="Maize Genome Sequencing Project"/>
            <person name="Ware D."/>
        </authorList>
    </citation>
    <scope>NUCLEOTIDE SEQUENCE [LARGE SCALE GENOMIC DNA]</scope>
    <source>
        <strain evidence="6">cv. B73</strain>
    </source>
</reference>
<protein>
    <submittedName>
        <fullName evidence="5">Uncharacterized protein</fullName>
    </submittedName>
</protein>
<dbReference type="GO" id="GO:0052691">
    <property type="term" value="F:UDP-arabinopyranose mutase activity"/>
    <property type="evidence" value="ECO:0000318"/>
    <property type="project" value="GO_Central"/>
</dbReference>
<dbReference type="AlphaFoldDB" id="A0A804NB04"/>
<comment type="subcellular location">
    <subcellularLocation>
        <location evidence="1">Golgi apparatus</location>
    </subcellularLocation>
</comment>
<dbReference type="EnsemblPlants" id="Zm00001eb148090_T001">
    <property type="protein sequence ID" value="Zm00001eb148090_P001"/>
    <property type="gene ID" value="Zm00001eb148090"/>
</dbReference>
<dbReference type="GO" id="GO:0005794">
    <property type="term" value="C:Golgi apparatus"/>
    <property type="evidence" value="ECO:0000318"/>
    <property type="project" value="GO_Central"/>
</dbReference>
<keyword evidence="3" id="KW-0333">Golgi apparatus</keyword>